<evidence type="ECO:0000256" key="2">
    <source>
        <dbReference type="SAM" id="Phobius"/>
    </source>
</evidence>
<dbReference type="Pfam" id="PF11915">
    <property type="entry name" value="DUF3433"/>
    <property type="match status" value="2"/>
</dbReference>
<dbReference type="InterPro" id="IPR021840">
    <property type="entry name" value="DUF3433"/>
</dbReference>
<keyword evidence="4" id="KW-1185">Reference proteome</keyword>
<keyword evidence="2" id="KW-1133">Transmembrane helix</keyword>
<feature type="transmembrane region" description="Helical" evidence="2">
    <location>
        <begin position="805"/>
        <end position="826"/>
    </location>
</feature>
<evidence type="ECO:0000313" key="3">
    <source>
        <dbReference type="EMBL" id="KAK3330532.1"/>
    </source>
</evidence>
<feature type="transmembrane region" description="Helical" evidence="2">
    <location>
        <begin position="382"/>
        <end position="403"/>
    </location>
</feature>
<feature type="region of interest" description="Disordered" evidence="1">
    <location>
        <begin position="180"/>
        <end position="244"/>
    </location>
</feature>
<dbReference type="PANTHER" id="PTHR37544:SF1">
    <property type="entry name" value="PHOSPHORIBOSYLAMINOIMIDAZOLE-SUCCINOCARBOXAMIDE SYNTHASE"/>
    <property type="match status" value="1"/>
</dbReference>
<reference evidence="3" key="2">
    <citation type="submission" date="2023-06" db="EMBL/GenBank/DDBJ databases">
        <authorList>
            <consortium name="Lawrence Berkeley National Laboratory"/>
            <person name="Haridas S."/>
            <person name="Hensen N."/>
            <person name="Bonometti L."/>
            <person name="Westerberg I."/>
            <person name="Brannstrom I.O."/>
            <person name="Guillou S."/>
            <person name="Cros-Aarteil S."/>
            <person name="Calhoun S."/>
            <person name="Kuo A."/>
            <person name="Mondo S."/>
            <person name="Pangilinan J."/>
            <person name="Riley R."/>
            <person name="Labutti K."/>
            <person name="Andreopoulos B."/>
            <person name="Lipzen A."/>
            <person name="Chen C."/>
            <person name="Yanf M."/>
            <person name="Daum C."/>
            <person name="Ng V."/>
            <person name="Clum A."/>
            <person name="Steindorff A."/>
            <person name="Ohm R."/>
            <person name="Martin F."/>
            <person name="Silar P."/>
            <person name="Natvig D."/>
            <person name="Lalanne C."/>
            <person name="Gautier V."/>
            <person name="Ament-Velasquez S.L."/>
            <person name="Kruys A."/>
            <person name="Hutchinson M.I."/>
            <person name="Powell A.J."/>
            <person name="Barry K."/>
            <person name="Miller A.N."/>
            <person name="Grigoriev I.V."/>
            <person name="Debuchy R."/>
            <person name="Gladieux P."/>
            <person name="Thoren M.H."/>
            <person name="Johannesson H."/>
        </authorList>
    </citation>
    <scope>NUCLEOTIDE SEQUENCE</scope>
    <source>
        <strain evidence="3">CBS 118394</strain>
    </source>
</reference>
<dbReference type="Proteomes" id="UP001283341">
    <property type="component" value="Unassembled WGS sequence"/>
</dbReference>
<feature type="transmembrane region" description="Helical" evidence="2">
    <location>
        <begin position="650"/>
        <end position="670"/>
    </location>
</feature>
<keyword evidence="2" id="KW-0472">Membrane</keyword>
<protein>
    <recommendedName>
        <fullName evidence="5">Phosphoribosylaminoimidazole-succinocarboxamide synthase</fullName>
    </recommendedName>
</protein>
<feature type="compositionally biased region" description="Pro residues" evidence="1">
    <location>
        <begin position="64"/>
        <end position="77"/>
    </location>
</feature>
<feature type="compositionally biased region" description="Basic and acidic residues" evidence="1">
    <location>
        <begin position="38"/>
        <end position="47"/>
    </location>
</feature>
<keyword evidence="2" id="KW-0812">Transmembrane</keyword>
<proteinExistence type="predicted"/>
<name>A0AAE0ISS8_9PEZI</name>
<feature type="transmembrane region" description="Helical" evidence="2">
    <location>
        <begin position="768"/>
        <end position="793"/>
    </location>
</feature>
<feature type="compositionally biased region" description="Polar residues" evidence="1">
    <location>
        <begin position="16"/>
        <end position="26"/>
    </location>
</feature>
<dbReference type="PANTHER" id="PTHR37544">
    <property type="entry name" value="SPRAY-RELATED"/>
    <property type="match status" value="1"/>
</dbReference>
<gene>
    <name evidence="3" type="ORF">B0H66DRAFT_66608</name>
</gene>
<evidence type="ECO:0000313" key="4">
    <source>
        <dbReference type="Proteomes" id="UP001283341"/>
    </source>
</evidence>
<evidence type="ECO:0008006" key="5">
    <source>
        <dbReference type="Google" id="ProtNLM"/>
    </source>
</evidence>
<reference evidence="3" key="1">
    <citation type="journal article" date="2023" name="Mol. Phylogenet. Evol.">
        <title>Genome-scale phylogeny and comparative genomics of the fungal order Sordariales.</title>
        <authorList>
            <person name="Hensen N."/>
            <person name="Bonometti L."/>
            <person name="Westerberg I."/>
            <person name="Brannstrom I.O."/>
            <person name="Guillou S."/>
            <person name="Cros-Aarteil S."/>
            <person name="Calhoun S."/>
            <person name="Haridas S."/>
            <person name="Kuo A."/>
            <person name="Mondo S."/>
            <person name="Pangilinan J."/>
            <person name="Riley R."/>
            <person name="LaButti K."/>
            <person name="Andreopoulos B."/>
            <person name="Lipzen A."/>
            <person name="Chen C."/>
            <person name="Yan M."/>
            <person name="Daum C."/>
            <person name="Ng V."/>
            <person name="Clum A."/>
            <person name="Steindorff A."/>
            <person name="Ohm R.A."/>
            <person name="Martin F."/>
            <person name="Silar P."/>
            <person name="Natvig D.O."/>
            <person name="Lalanne C."/>
            <person name="Gautier V."/>
            <person name="Ament-Velasquez S.L."/>
            <person name="Kruys A."/>
            <person name="Hutchinson M.I."/>
            <person name="Powell A.J."/>
            <person name="Barry K."/>
            <person name="Miller A.N."/>
            <person name="Grigoriev I.V."/>
            <person name="Debuchy R."/>
            <person name="Gladieux P."/>
            <person name="Hiltunen Thoren M."/>
            <person name="Johannesson H."/>
        </authorList>
    </citation>
    <scope>NUCLEOTIDE SEQUENCE</scope>
    <source>
        <strain evidence="3">CBS 118394</strain>
    </source>
</reference>
<feature type="compositionally biased region" description="Low complexity" evidence="1">
    <location>
        <begin position="184"/>
        <end position="193"/>
    </location>
</feature>
<comment type="caution">
    <text evidence="3">The sequence shown here is derived from an EMBL/GenBank/DDBJ whole genome shotgun (WGS) entry which is preliminary data.</text>
</comment>
<dbReference type="AlphaFoldDB" id="A0AAE0ISS8"/>
<organism evidence="3 4">
    <name type="scientific">Apodospora peruviana</name>
    <dbReference type="NCBI Taxonomy" id="516989"/>
    <lineage>
        <taxon>Eukaryota</taxon>
        <taxon>Fungi</taxon>
        <taxon>Dikarya</taxon>
        <taxon>Ascomycota</taxon>
        <taxon>Pezizomycotina</taxon>
        <taxon>Sordariomycetes</taxon>
        <taxon>Sordariomycetidae</taxon>
        <taxon>Sordariales</taxon>
        <taxon>Lasiosphaeriaceae</taxon>
        <taxon>Apodospora</taxon>
    </lineage>
</organism>
<sequence>MNLQNSNFDYVEQPRPDSQQLASSRPESNHSDATLRPSQDDGGRIDDDLVDYGYAPSHLTSSPSPQPTVIPHAPSPPSLFSSSETEIYGPDRLSGPAVVAQAAYARPVVVQAPVRRATPDLPPLLPFFVNQPPAWEAGFNAAMLTDFRDDVARLAGIVTPGVDDTPYIQYAIEALTRDRDTGYSAEGDASSSTSGGGDVPVTRFFAPGQRTEYQQPPQLVPQDHQWQPQQEAHASGPAPIPMPVPVPLPVPFPSHPQQTHIPAGQVTDNGRRFHNFEPNRRDSADSLASTLLKAGNRPAQPHEWTALDRDAIVARIGGPKTNGLPQLNFRPLALRTPSLIAFMTLCLMMIAALIFCAIYSHVHHGLLAYTSIYGGQYFLFRILPQLLSAVILLYSQFIIASMFRILPFARLASEEPEEREGAIFQDLYLKSFLWPRLDGPWTVWVPSFIAWLMNFTIPLQSSLFTVIWVDDAWKWGTVQGIAWALVALYLALFFSTIIIERHWATVEKTGLMWDPRSLADIIAMVSDTNTADDYRGTQIAGTRDGIRFALRRQTNVRLGYWTWRDGRPGFWYTLGTPTDNASSAPVLDQLPGKGMMKQQQQKHHHHDKEKQAMMTSAGLFTGEHDVEVSVGASPQARYRHLPWCLRSNQLLYFVITAFVLLLALFVVSFLPSTHVTRGFLPWLSAAPGRGAFSAADFLYSFLPSLLGMIVFLLFQSLDLSLRILQPWAALADDFPRGARAEHSLLVDYAACGPIQSSLHALVNKHWRAAALSFLSTIFVLIPILAGGMFMALTAPDGVVRIFPNIGALAIVLALLVLYFVALVGLFPNRRSFRLPHAVGCLAEIVSFLANDDLLNDLSFKQCRTREEMLGKMGLTKGTPETQPRWMFGPGTGEEVTLGIRRARRFTEKRKVRKSQIRRGRGAAKGFLV</sequence>
<accession>A0AAE0ISS8</accession>
<feature type="transmembrane region" description="Helical" evidence="2">
    <location>
        <begin position="481"/>
        <end position="499"/>
    </location>
</feature>
<dbReference type="EMBL" id="JAUEDM010000001">
    <property type="protein sequence ID" value="KAK3330532.1"/>
    <property type="molecule type" value="Genomic_DNA"/>
</dbReference>
<feature type="transmembrane region" description="Helical" evidence="2">
    <location>
        <begin position="690"/>
        <end position="714"/>
    </location>
</feature>
<feature type="transmembrane region" description="Helical" evidence="2">
    <location>
        <begin position="339"/>
        <end position="362"/>
    </location>
</feature>
<evidence type="ECO:0000256" key="1">
    <source>
        <dbReference type="SAM" id="MobiDB-lite"/>
    </source>
</evidence>
<feature type="region of interest" description="Disordered" evidence="1">
    <location>
        <begin position="1"/>
        <end position="85"/>
    </location>
</feature>